<feature type="compositionally biased region" description="Low complexity" evidence="1">
    <location>
        <begin position="102"/>
        <end position="126"/>
    </location>
</feature>
<dbReference type="RefSeq" id="XP_047763140.1">
    <property type="nucleotide sequence ID" value="XM_047905851.1"/>
</dbReference>
<protein>
    <submittedName>
        <fullName evidence="2">Uncharacterized protein</fullName>
    </submittedName>
</protein>
<feature type="region of interest" description="Disordered" evidence="1">
    <location>
        <begin position="13"/>
        <end position="126"/>
    </location>
</feature>
<dbReference type="KEGG" id="ffu:CLAFUR5_06703"/>
<reference evidence="2" key="1">
    <citation type="submission" date="2021-12" db="EMBL/GenBank/DDBJ databases">
        <authorList>
            <person name="Zaccaron A."/>
            <person name="Stergiopoulos I."/>
        </authorList>
    </citation>
    <scope>NUCLEOTIDE SEQUENCE</scope>
    <source>
        <strain evidence="2">Race5_Kim</strain>
    </source>
</reference>
<gene>
    <name evidence="2" type="ORF">CLAFUR5_06703</name>
</gene>
<dbReference type="EMBL" id="CP090168">
    <property type="protein sequence ID" value="UJO18774.1"/>
    <property type="molecule type" value="Genomic_DNA"/>
</dbReference>
<proteinExistence type="predicted"/>
<evidence type="ECO:0000256" key="1">
    <source>
        <dbReference type="SAM" id="MobiDB-lite"/>
    </source>
</evidence>
<dbReference type="AlphaFoldDB" id="A0A9Q8UQG1"/>
<keyword evidence="3" id="KW-1185">Reference proteome</keyword>
<feature type="compositionally biased region" description="Basic and acidic residues" evidence="1">
    <location>
        <begin position="79"/>
        <end position="88"/>
    </location>
</feature>
<feature type="compositionally biased region" description="Polar residues" evidence="1">
    <location>
        <begin position="20"/>
        <end position="62"/>
    </location>
</feature>
<organism evidence="2 3">
    <name type="scientific">Passalora fulva</name>
    <name type="common">Tomato leaf mold</name>
    <name type="synonym">Cladosporium fulvum</name>
    <dbReference type="NCBI Taxonomy" id="5499"/>
    <lineage>
        <taxon>Eukaryota</taxon>
        <taxon>Fungi</taxon>
        <taxon>Dikarya</taxon>
        <taxon>Ascomycota</taxon>
        <taxon>Pezizomycotina</taxon>
        <taxon>Dothideomycetes</taxon>
        <taxon>Dothideomycetidae</taxon>
        <taxon>Mycosphaerellales</taxon>
        <taxon>Mycosphaerellaceae</taxon>
        <taxon>Fulvia</taxon>
    </lineage>
</organism>
<evidence type="ECO:0000313" key="3">
    <source>
        <dbReference type="Proteomes" id="UP000756132"/>
    </source>
</evidence>
<sequence>MESPKLITDMIAHWRKRTSDSTASTTSNRSSLQPTQISYLSQTAQVSSQPSIGLQSCQQQKTHLPEREESRALSAQHDFPNRETREVSDADGVQIKSQALGSASVSTTVSVPTTTPSAAPPSAQTPATAIANAPSTLSPQALTWKEFTASRPPAPEGNEKHSLLMEWIDINAVKMEGSDVVVYRKKLPVKSKGEEGEN</sequence>
<accession>A0A9Q8UQG1</accession>
<reference evidence="2" key="2">
    <citation type="journal article" date="2022" name="Microb. Genom.">
        <title>A chromosome-scale genome assembly of the tomato pathogen Cladosporium fulvum reveals a compartmentalized genome architecture and the presence of a dispensable chromosome.</title>
        <authorList>
            <person name="Zaccaron A.Z."/>
            <person name="Chen L.H."/>
            <person name="Samaras A."/>
            <person name="Stergiopoulos I."/>
        </authorList>
    </citation>
    <scope>NUCLEOTIDE SEQUENCE</scope>
    <source>
        <strain evidence="2">Race5_Kim</strain>
    </source>
</reference>
<evidence type="ECO:0000313" key="2">
    <source>
        <dbReference type="EMBL" id="UJO18774.1"/>
    </source>
</evidence>
<dbReference type="Proteomes" id="UP000756132">
    <property type="component" value="Chromosome 6"/>
</dbReference>
<name>A0A9Q8UQG1_PASFU</name>
<dbReference type="GeneID" id="71986581"/>